<evidence type="ECO:0000313" key="3">
    <source>
        <dbReference type="Proteomes" id="UP000238348"/>
    </source>
</evidence>
<dbReference type="Proteomes" id="UP000238348">
    <property type="component" value="Chromosome"/>
</dbReference>
<accession>A0A2L0F7Q1</accession>
<proteinExistence type="predicted"/>
<evidence type="ECO:0008006" key="4">
    <source>
        <dbReference type="Google" id="ProtNLM"/>
    </source>
</evidence>
<keyword evidence="1" id="KW-0812">Transmembrane</keyword>
<dbReference type="AlphaFoldDB" id="A0A2L0F7Q1"/>
<feature type="transmembrane region" description="Helical" evidence="1">
    <location>
        <begin position="101"/>
        <end position="122"/>
    </location>
</feature>
<dbReference type="InterPro" id="IPR025356">
    <property type="entry name" value="DUF4260"/>
</dbReference>
<evidence type="ECO:0000256" key="1">
    <source>
        <dbReference type="SAM" id="Phobius"/>
    </source>
</evidence>
<gene>
    <name evidence="2" type="ORF">SOCE26_091380</name>
</gene>
<keyword evidence="1" id="KW-0472">Membrane</keyword>
<feature type="transmembrane region" description="Helical" evidence="1">
    <location>
        <begin position="38"/>
        <end position="56"/>
    </location>
</feature>
<evidence type="ECO:0000313" key="2">
    <source>
        <dbReference type="EMBL" id="AUX47616.1"/>
    </source>
</evidence>
<protein>
    <recommendedName>
        <fullName evidence="4">DUF4260 domain-containing protein</fullName>
    </recommendedName>
</protein>
<dbReference type="OrthoDB" id="9813911at2"/>
<sequence length="177" mass="18093">MTTAAMLPALDLAPSTRRPAPQPTCEASAGETKGMPRALLRLEGALVLGAALLAYAHLGGSWGWFAALFLLPDLSMLGYLAGPRVGAVAYNAGHSHLAPALLAAASVALGSPALLLGAAIWVGHIGFDRMLGYGLKYGTAFGDTHLGRLGSKRPSSGRSSLSRTVTLACSATRPMLG</sequence>
<dbReference type="Pfam" id="PF14079">
    <property type="entry name" value="DUF4260"/>
    <property type="match status" value="1"/>
</dbReference>
<reference evidence="2 3" key="1">
    <citation type="submission" date="2015-09" db="EMBL/GenBank/DDBJ databases">
        <title>Sorangium comparison.</title>
        <authorList>
            <person name="Zaburannyi N."/>
            <person name="Bunk B."/>
            <person name="Overmann J."/>
            <person name="Mueller R."/>
        </authorList>
    </citation>
    <scope>NUCLEOTIDE SEQUENCE [LARGE SCALE GENOMIC DNA]</scope>
    <source>
        <strain evidence="2 3">So ce26</strain>
    </source>
</reference>
<dbReference type="EMBL" id="CP012673">
    <property type="protein sequence ID" value="AUX47616.1"/>
    <property type="molecule type" value="Genomic_DNA"/>
</dbReference>
<keyword evidence="1" id="KW-1133">Transmembrane helix</keyword>
<organism evidence="2 3">
    <name type="scientific">Sorangium cellulosum</name>
    <name type="common">Polyangium cellulosum</name>
    <dbReference type="NCBI Taxonomy" id="56"/>
    <lineage>
        <taxon>Bacteria</taxon>
        <taxon>Pseudomonadati</taxon>
        <taxon>Myxococcota</taxon>
        <taxon>Polyangia</taxon>
        <taxon>Polyangiales</taxon>
        <taxon>Polyangiaceae</taxon>
        <taxon>Sorangium</taxon>
    </lineage>
</organism>
<name>A0A2L0F7Q1_SORCE</name>